<organism evidence="4 5">
    <name type="scientific">Mycoplana dimorpha</name>
    <dbReference type="NCBI Taxonomy" id="28320"/>
    <lineage>
        <taxon>Bacteria</taxon>
        <taxon>Pseudomonadati</taxon>
        <taxon>Pseudomonadota</taxon>
        <taxon>Alphaproteobacteria</taxon>
        <taxon>Hyphomicrobiales</taxon>
        <taxon>Rhizobiaceae</taxon>
        <taxon>Mycoplana</taxon>
    </lineage>
</organism>
<keyword evidence="5" id="KW-1185">Reference proteome</keyword>
<gene>
    <name evidence="4" type="ORF">C7449_10570</name>
</gene>
<dbReference type="PROSITE" id="PS51371">
    <property type="entry name" value="CBS"/>
    <property type="match status" value="2"/>
</dbReference>
<dbReference type="OrthoDB" id="8277361at2"/>
<evidence type="ECO:0000313" key="4">
    <source>
        <dbReference type="EMBL" id="PTM94171.1"/>
    </source>
</evidence>
<dbReference type="Proteomes" id="UP000241247">
    <property type="component" value="Unassembled WGS sequence"/>
</dbReference>
<dbReference type="AlphaFoldDB" id="A0A2T5B5B5"/>
<dbReference type="Pfam" id="PF06169">
    <property type="entry name" value="DUF982"/>
    <property type="match status" value="1"/>
</dbReference>
<dbReference type="PANTHER" id="PTHR43080:SF2">
    <property type="entry name" value="CBS DOMAIN-CONTAINING PROTEIN"/>
    <property type="match status" value="1"/>
</dbReference>
<keyword evidence="1 2" id="KW-0129">CBS domain</keyword>
<evidence type="ECO:0000256" key="1">
    <source>
        <dbReference type="ARBA" id="ARBA00023122"/>
    </source>
</evidence>
<dbReference type="EMBL" id="PZZZ01000005">
    <property type="protein sequence ID" value="PTM94171.1"/>
    <property type="molecule type" value="Genomic_DNA"/>
</dbReference>
<reference evidence="4 5" key="1">
    <citation type="submission" date="2018-04" db="EMBL/GenBank/DDBJ databases">
        <title>Genomic Encyclopedia of Type Strains, Phase IV (KMG-IV): sequencing the most valuable type-strain genomes for metagenomic binning, comparative biology and taxonomic classification.</title>
        <authorList>
            <person name="Goeker M."/>
        </authorList>
    </citation>
    <scope>NUCLEOTIDE SEQUENCE [LARGE SCALE GENOMIC DNA]</scope>
    <source>
        <strain evidence="4 5">DSM 7138</strain>
    </source>
</reference>
<proteinExistence type="predicted"/>
<feature type="domain" description="CBS" evidence="3">
    <location>
        <begin position="82"/>
        <end position="141"/>
    </location>
</feature>
<dbReference type="SUPFAM" id="SSF54631">
    <property type="entry name" value="CBS-domain pair"/>
    <property type="match status" value="1"/>
</dbReference>
<comment type="caution">
    <text evidence="4">The sequence shown here is derived from an EMBL/GenBank/DDBJ whole genome shotgun (WGS) entry which is preliminary data.</text>
</comment>
<evidence type="ECO:0000259" key="3">
    <source>
        <dbReference type="PROSITE" id="PS51371"/>
    </source>
</evidence>
<dbReference type="SMART" id="SM00116">
    <property type="entry name" value="CBS"/>
    <property type="match status" value="2"/>
</dbReference>
<dbReference type="Gene3D" id="3.10.580.10">
    <property type="entry name" value="CBS-domain"/>
    <property type="match status" value="1"/>
</dbReference>
<evidence type="ECO:0000313" key="5">
    <source>
        <dbReference type="Proteomes" id="UP000241247"/>
    </source>
</evidence>
<evidence type="ECO:0000256" key="2">
    <source>
        <dbReference type="PROSITE-ProRule" id="PRU00703"/>
    </source>
</evidence>
<name>A0A2T5B5B5_MYCDI</name>
<accession>A0A2T5B5B5</accession>
<feature type="domain" description="CBS" evidence="3">
    <location>
        <begin position="16"/>
        <end position="74"/>
    </location>
</feature>
<dbReference type="Pfam" id="PF00571">
    <property type="entry name" value="CBS"/>
    <property type="match status" value="2"/>
</dbReference>
<dbReference type="InterPro" id="IPR046342">
    <property type="entry name" value="CBS_dom_sf"/>
</dbReference>
<dbReference type="InterPro" id="IPR000644">
    <property type="entry name" value="CBS_dom"/>
</dbReference>
<dbReference type="PANTHER" id="PTHR43080">
    <property type="entry name" value="CBS DOMAIN-CONTAINING PROTEIN CBSX3, MITOCHONDRIAL"/>
    <property type="match status" value="1"/>
</dbReference>
<dbReference type="InterPro" id="IPR051257">
    <property type="entry name" value="Diverse_CBS-Domain"/>
</dbReference>
<dbReference type="RefSeq" id="WP_108003290.1">
    <property type="nucleotide sequence ID" value="NZ_JBHEEX010000003.1"/>
</dbReference>
<protein>
    <submittedName>
        <fullName evidence="4">CBS domain-containing protein</fullName>
    </submittedName>
</protein>
<dbReference type="Gene3D" id="6.10.250.730">
    <property type="match status" value="1"/>
</dbReference>
<dbReference type="InterPro" id="IPR010385">
    <property type="entry name" value="DUF982"/>
</dbReference>
<sequence>MGSETDEKTVRVRDAMTRQVVTISPNDSAQSAARLMNAMNIGILPVEVPGTGRVVGIVTDRDLVLSVFADGLSGSAALYEFMTVSAEVCHPDDDVDTVIEKMCELDLRRLVVVDSDLRVVGVITRSDVERTGAAGCEMDPLFTMDRLWDEAVIVEAPGRVLRVISTRDAMLCLRSHWSARSGQSRRHAIAMCEQVLRGNDDPQLAKAAFIDAASEAGFQPRTWTDTHTVAGAADA</sequence>